<keyword evidence="5" id="KW-0378">Hydrolase</keyword>
<dbReference type="AlphaFoldDB" id="A0A5B9E146"/>
<dbReference type="GO" id="GO:0008967">
    <property type="term" value="F:phosphoglycolate phosphatase activity"/>
    <property type="evidence" value="ECO:0007669"/>
    <property type="project" value="UniProtKB-EC"/>
</dbReference>
<dbReference type="Gene3D" id="3.40.50.1000">
    <property type="entry name" value="HAD superfamily/HAD-like"/>
    <property type="match status" value="1"/>
</dbReference>
<dbReference type="Gene3D" id="1.10.150.240">
    <property type="entry name" value="Putative phosphatase, domain 2"/>
    <property type="match status" value="1"/>
</dbReference>
<comment type="catalytic activity">
    <reaction evidence="1">
        <text>2-phosphoglycolate + H2O = glycolate + phosphate</text>
        <dbReference type="Rhea" id="RHEA:14369"/>
        <dbReference type="ChEBI" id="CHEBI:15377"/>
        <dbReference type="ChEBI" id="CHEBI:29805"/>
        <dbReference type="ChEBI" id="CHEBI:43474"/>
        <dbReference type="ChEBI" id="CHEBI:58033"/>
        <dbReference type="EC" id="3.1.3.18"/>
    </reaction>
</comment>
<name>A0A5B9E146_9GAMM</name>
<evidence type="ECO:0000256" key="3">
    <source>
        <dbReference type="ARBA" id="ARBA00006171"/>
    </source>
</evidence>
<proteinExistence type="inferred from homology"/>
<protein>
    <recommendedName>
        <fullName evidence="4">phosphoglycolate phosphatase</fullName>
        <ecNumber evidence="4">3.1.3.18</ecNumber>
    </recommendedName>
</protein>
<dbReference type="RefSeq" id="WP_147627975.1">
    <property type="nucleotide sequence ID" value="NZ_CP042807.1"/>
</dbReference>
<dbReference type="GO" id="GO:0005829">
    <property type="term" value="C:cytosol"/>
    <property type="evidence" value="ECO:0007669"/>
    <property type="project" value="TreeGrafter"/>
</dbReference>
<dbReference type="InterPro" id="IPR023198">
    <property type="entry name" value="PGP-like_dom2"/>
</dbReference>
<dbReference type="Proteomes" id="UP000321807">
    <property type="component" value="Chromosome"/>
</dbReference>
<evidence type="ECO:0000313" key="6">
    <source>
        <dbReference type="Proteomes" id="UP000321807"/>
    </source>
</evidence>
<dbReference type="SFLD" id="SFLDG01129">
    <property type="entry name" value="C1.5:_HAD__Beta-PGM__Phosphata"/>
    <property type="match status" value="1"/>
</dbReference>
<reference evidence="5 6" key="1">
    <citation type="submission" date="2019-08" db="EMBL/GenBank/DDBJ databases">
        <title>Complete genome sequence of Rhodanobacter glycinis strain T01E-68 isolated from tomato root.</title>
        <authorList>
            <person name="Weon H.-Y."/>
            <person name="Lee S.A."/>
        </authorList>
    </citation>
    <scope>NUCLEOTIDE SEQUENCE [LARGE SCALE GENOMIC DNA]</scope>
    <source>
        <strain evidence="5 6">T01E-68</strain>
    </source>
</reference>
<organism evidence="5 6">
    <name type="scientific">Rhodanobacter glycinis</name>
    <dbReference type="NCBI Taxonomy" id="582702"/>
    <lineage>
        <taxon>Bacteria</taxon>
        <taxon>Pseudomonadati</taxon>
        <taxon>Pseudomonadota</taxon>
        <taxon>Gammaproteobacteria</taxon>
        <taxon>Lysobacterales</taxon>
        <taxon>Rhodanobacteraceae</taxon>
        <taxon>Rhodanobacter</taxon>
    </lineage>
</organism>
<sequence length="217" mass="24474">MIPHKTVVLDLDGPLLDGVLRHYQCYSDILAEHGFVAIPMDQYWEMKRARVDRNKLLALSGATEFYDTFLAHWLQRIESRDYLALDRVQDGAVETLTRWKGLGMRLLLATMRNNTQNLEWQLEQHGLITLLDRVVTVGSSHAGAAKATHVRPLLLNSRAGETIWVGDTEVDIYAARELEVDVCALTCGLRTREYLASLSPDLLEPSLVAFAESEARL</sequence>
<dbReference type="KEGG" id="rgl:CS053_14905"/>
<gene>
    <name evidence="5" type="ORF">CS053_14905</name>
</gene>
<comment type="pathway">
    <text evidence="2">Organic acid metabolism; glycolate biosynthesis; glycolate from 2-phosphoglycolate: step 1/1.</text>
</comment>
<dbReference type="InterPro" id="IPR036412">
    <property type="entry name" value="HAD-like_sf"/>
</dbReference>
<dbReference type="EMBL" id="CP042807">
    <property type="protein sequence ID" value="QEE25648.1"/>
    <property type="molecule type" value="Genomic_DNA"/>
</dbReference>
<dbReference type="SFLD" id="SFLDS00003">
    <property type="entry name" value="Haloacid_Dehalogenase"/>
    <property type="match status" value="1"/>
</dbReference>
<evidence type="ECO:0000313" key="5">
    <source>
        <dbReference type="EMBL" id="QEE25648.1"/>
    </source>
</evidence>
<dbReference type="EC" id="3.1.3.18" evidence="4"/>
<dbReference type="Pfam" id="PF00702">
    <property type="entry name" value="Hydrolase"/>
    <property type="match status" value="1"/>
</dbReference>
<evidence type="ECO:0000256" key="1">
    <source>
        <dbReference type="ARBA" id="ARBA00000830"/>
    </source>
</evidence>
<comment type="similarity">
    <text evidence="3">Belongs to the HAD-like hydrolase superfamily. CbbY/CbbZ/Gph/YieH family.</text>
</comment>
<dbReference type="PANTHER" id="PTHR43434">
    <property type="entry name" value="PHOSPHOGLYCOLATE PHOSPHATASE"/>
    <property type="match status" value="1"/>
</dbReference>
<dbReference type="InterPro" id="IPR023214">
    <property type="entry name" value="HAD_sf"/>
</dbReference>
<accession>A0A5B9E146</accession>
<dbReference type="GO" id="GO:0006281">
    <property type="term" value="P:DNA repair"/>
    <property type="evidence" value="ECO:0007669"/>
    <property type="project" value="TreeGrafter"/>
</dbReference>
<evidence type="ECO:0000256" key="2">
    <source>
        <dbReference type="ARBA" id="ARBA00004818"/>
    </source>
</evidence>
<dbReference type="PANTHER" id="PTHR43434:SF1">
    <property type="entry name" value="PHOSPHOGLYCOLATE PHOSPHATASE"/>
    <property type="match status" value="1"/>
</dbReference>
<evidence type="ECO:0000256" key="4">
    <source>
        <dbReference type="ARBA" id="ARBA00013078"/>
    </source>
</evidence>
<dbReference type="SUPFAM" id="SSF56784">
    <property type="entry name" value="HAD-like"/>
    <property type="match status" value="1"/>
</dbReference>
<dbReference type="InterPro" id="IPR050155">
    <property type="entry name" value="HAD-like_hydrolase_sf"/>
</dbReference>